<protein>
    <recommendedName>
        <fullName evidence="2">Toxin</fullName>
    </recommendedName>
</protein>
<keyword evidence="4" id="KW-1185">Reference proteome</keyword>
<dbReference type="Gene3D" id="3.30.2310.20">
    <property type="entry name" value="RelE-like"/>
    <property type="match status" value="1"/>
</dbReference>
<sequence>MSKYKLTKQAEHDLVKIWDYTVHEWSVNQAERYIDSLVSSFEGIAAGRIKGKAIDSVRKGYMKTMHGKHYIFFRFSPDNIVEIIRILHVSMDIERYL</sequence>
<dbReference type="InterPro" id="IPR028344">
    <property type="entry name" value="ParE1/4"/>
</dbReference>
<dbReference type="PIRSF" id="PIRSF029218">
    <property type="entry name" value="ParE"/>
    <property type="match status" value="1"/>
</dbReference>
<dbReference type="Proteomes" id="UP000245880">
    <property type="component" value="Unassembled WGS sequence"/>
</dbReference>
<dbReference type="RefSeq" id="WP_109674069.1">
    <property type="nucleotide sequence ID" value="NZ_QGDT01000004.1"/>
</dbReference>
<evidence type="ECO:0000256" key="2">
    <source>
        <dbReference type="PIRNR" id="PIRNR029218"/>
    </source>
</evidence>
<reference evidence="3 4" key="1">
    <citation type="submission" date="2018-03" db="EMBL/GenBank/DDBJ databases">
        <title>Genomic Encyclopedia of Archaeal and Bacterial Type Strains, Phase II (KMG-II): from individual species to whole genera.</title>
        <authorList>
            <person name="Goeker M."/>
        </authorList>
    </citation>
    <scope>NUCLEOTIDE SEQUENCE [LARGE SCALE GENOMIC DNA]</scope>
    <source>
        <strain evidence="3 4">DSM 100346</strain>
    </source>
</reference>
<gene>
    <name evidence="3" type="ORF">CLV98_10441</name>
</gene>
<dbReference type="AlphaFoldDB" id="A0A316AM96"/>
<keyword evidence="1" id="KW-1277">Toxin-antitoxin system</keyword>
<evidence type="ECO:0000313" key="3">
    <source>
        <dbReference type="EMBL" id="PWJ58184.1"/>
    </source>
</evidence>
<dbReference type="InterPro" id="IPR035093">
    <property type="entry name" value="RelE/ParE_toxin_dom_sf"/>
</dbReference>
<comment type="similarity">
    <text evidence="2">Belongs to the RelE toxin family.</text>
</comment>
<evidence type="ECO:0000256" key="1">
    <source>
        <dbReference type="ARBA" id="ARBA00022649"/>
    </source>
</evidence>
<dbReference type="OrthoDB" id="7173315at2"/>
<dbReference type="EMBL" id="QGDT01000004">
    <property type="protein sequence ID" value="PWJ58184.1"/>
    <property type="molecule type" value="Genomic_DNA"/>
</dbReference>
<proteinExistence type="inferred from homology"/>
<accession>A0A316AM96</accession>
<organism evidence="3 4">
    <name type="scientific">Dyadobacter jejuensis</name>
    <dbReference type="NCBI Taxonomy" id="1082580"/>
    <lineage>
        <taxon>Bacteria</taxon>
        <taxon>Pseudomonadati</taxon>
        <taxon>Bacteroidota</taxon>
        <taxon>Cytophagia</taxon>
        <taxon>Cytophagales</taxon>
        <taxon>Spirosomataceae</taxon>
        <taxon>Dyadobacter</taxon>
    </lineage>
</organism>
<evidence type="ECO:0000313" key="4">
    <source>
        <dbReference type="Proteomes" id="UP000245880"/>
    </source>
</evidence>
<comment type="caution">
    <text evidence="3">The sequence shown here is derived from an EMBL/GenBank/DDBJ whole genome shotgun (WGS) entry which is preliminary data.</text>
</comment>
<dbReference type="InterPro" id="IPR007712">
    <property type="entry name" value="RelE/ParE_toxin"/>
</dbReference>
<name>A0A316AM96_9BACT</name>
<dbReference type="Pfam" id="PF05016">
    <property type="entry name" value="ParE_toxin"/>
    <property type="match status" value="1"/>
</dbReference>